<feature type="transmembrane region" description="Helical" evidence="2">
    <location>
        <begin position="98"/>
        <end position="118"/>
    </location>
</feature>
<evidence type="ECO:0000313" key="3">
    <source>
        <dbReference type="EMBL" id="SPH23488.1"/>
    </source>
</evidence>
<protein>
    <recommendedName>
        <fullName evidence="5">DUF2254 domain-containing protein</fullName>
    </recommendedName>
</protein>
<evidence type="ECO:0000256" key="1">
    <source>
        <dbReference type="SAM" id="MobiDB-lite"/>
    </source>
</evidence>
<dbReference type="RefSeq" id="WP_181366441.1">
    <property type="nucleotide sequence ID" value="NZ_OMOQ01000002.1"/>
</dbReference>
<feature type="region of interest" description="Disordered" evidence="1">
    <location>
        <begin position="396"/>
        <end position="417"/>
    </location>
</feature>
<keyword evidence="2" id="KW-0812">Transmembrane</keyword>
<keyword evidence="4" id="KW-1185">Reference proteome</keyword>
<keyword evidence="2" id="KW-1133">Transmembrane helix</keyword>
<organism evidence="3 4">
    <name type="scientific">Albidovulum aquaemixtae</name>
    <dbReference type="NCBI Taxonomy" id="1542388"/>
    <lineage>
        <taxon>Bacteria</taxon>
        <taxon>Pseudomonadati</taxon>
        <taxon>Pseudomonadota</taxon>
        <taxon>Alphaproteobacteria</taxon>
        <taxon>Rhodobacterales</taxon>
        <taxon>Paracoccaceae</taxon>
        <taxon>Albidovulum</taxon>
    </lineage>
</organism>
<evidence type="ECO:0000313" key="4">
    <source>
        <dbReference type="Proteomes" id="UP000244924"/>
    </source>
</evidence>
<proteinExistence type="predicted"/>
<keyword evidence="2" id="KW-0472">Membrane</keyword>
<name>A0A2R8BJD3_9RHOB</name>
<dbReference type="Proteomes" id="UP000244924">
    <property type="component" value="Unassembled WGS sequence"/>
</dbReference>
<feature type="transmembrane region" description="Helical" evidence="2">
    <location>
        <begin position="124"/>
        <end position="144"/>
    </location>
</feature>
<dbReference type="InterPro" id="IPR018723">
    <property type="entry name" value="DUF2254_membrane"/>
</dbReference>
<evidence type="ECO:0008006" key="5">
    <source>
        <dbReference type="Google" id="ProtNLM"/>
    </source>
</evidence>
<dbReference type="EMBL" id="OMOQ01000002">
    <property type="protein sequence ID" value="SPH23488.1"/>
    <property type="molecule type" value="Genomic_DNA"/>
</dbReference>
<dbReference type="AlphaFoldDB" id="A0A2R8BJD3"/>
<sequence length="417" mass="44816">MHWRTPFNALLTVPASLALAIGLLGWVATQAERTFGTPKWLLTVEAASAHSILSIVATGAMTALTLAYSLTLVVFTLAASSIGPRLLKRFTTERTNQITAGLLGGTFLYSIVALGTSAGQVPRIAALGSGFLAFMAVVQLIWFVRTVAQSVSIDDELAKIAARLERDLLRLRENSEIDVALPPDSAFRPAAETRQAGYLAQLDRGTLRKLATQGDIVVRVDHMPGEYLLKETPVMSIAGDTDAEIFGALEDVVRQEPARSDAEVVNFSLNLMVEIALRALSPGVNDTFTALAVTDMLSGALSSITRSEPRPEVLVDDKGAARVILPGASIRQLFDQAFAPLRRAASSNILMSQSLARAYQRLYETGNEETRAVIAEHVRAMRIDLERANHGDSDIMSVTGLMPGPLSKVPDKAHGTS</sequence>
<dbReference type="Pfam" id="PF10011">
    <property type="entry name" value="DUF2254"/>
    <property type="match status" value="1"/>
</dbReference>
<accession>A0A2R8BJD3</accession>
<feature type="transmembrane region" description="Helical" evidence="2">
    <location>
        <begin position="55"/>
        <end position="78"/>
    </location>
</feature>
<evidence type="ECO:0000256" key="2">
    <source>
        <dbReference type="SAM" id="Phobius"/>
    </source>
</evidence>
<reference evidence="3 4" key="1">
    <citation type="submission" date="2018-03" db="EMBL/GenBank/DDBJ databases">
        <authorList>
            <person name="Keele B.F."/>
        </authorList>
    </citation>
    <scope>NUCLEOTIDE SEQUENCE [LARGE SCALE GENOMIC DNA]</scope>
    <source>
        <strain evidence="3 4">CECT 8626</strain>
    </source>
</reference>
<gene>
    <name evidence="3" type="ORF">DEA8626_02551</name>
</gene>